<reference evidence="2 3" key="1">
    <citation type="submission" date="2022-01" db="EMBL/GenBank/DDBJ databases">
        <title>A chromosomal length assembly of Cordylochernes scorpioides.</title>
        <authorList>
            <person name="Zeh D."/>
            <person name="Zeh J."/>
        </authorList>
    </citation>
    <scope>NUCLEOTIDE SEQUENCE [LARGE SCALE GENOMIC DNA]</scope>
    <source>
        <strain evidence="2">IN4F17</strain>
        <tissue evidence="2">Whole Body</tissue>
    </source>
</reference>
<dbReference type="EMBL" id="CP092864">
    <property type="protein sequence ID" value="UYV63593.1"/>
    <property type="molecule type" value="Genomic_DNA"/>
</dbReference>
<sequence>MPPAASGKATKKAGKAQKASFSISIYKVMVHPDTGISSKVMSIRNSFVNDIFERIAGPTIKWNDTPDHNALLWTCVVFKSEVRIHTLPRTSPDTFASVVRTQSETGLVTKDYTSPVRAVPS</sequence>
<evidence type="ECO:0000313" key="2">
    <source>
        <dbReference type="EMBL" id="UYV63593.1"/>
    </source>
</evidence>
<dbReference type="SUPFAM" id="SSF47113">
    <property type="entry name" value="Histone-fold"/>
    <property type="match status" value="1"/>
</dbReference>
<dbReference type="PRINTS" id="PR00621">
    <property type="entry name" value="HISTONEH2B"/>
</dbReference>
<dbReference type="InterPro" id="IPR000558">
    <property type="entry name" value="Histone_H2B"/>
</dbReference>
<evidence type="ECO:0000313" key="3">
    <source>
        <dbReference type="Proteomes" id="UP001235939"/>
    </source>
</evidence>
<evidence type="ECO:0000256" key="1">
    <source>
        <dbReference type="ARBA" id="ARBA00006846"/>
    </source>
</evidence>
<dbReference type="Proteomes" id="UP001235939">
    <property type="component" value="Chromosome 02"/>
</dbReference>
<protein>
    <submittedName>
        <fullName evidence="2">Uncharacterized protein</fullName>
    </submittedName>
</protein>
<dbReference type="PANTHER" id="PTHR23428">
    <property type="entry name" value="HISTONE H2B"/>
    <property type="match status" value="1"/>
</dbReference>
<gene>
    <name evidence="2" type="ORF">LAZ67_2004917</name>
</gene>
<dbReference type="Gene3D" id="1.10.20.10">
    <property type="entry name" value="Histone, subunit A"/>
    <property type="match status" value="1"/>
</dbReference>
<accession>A0ABY6K4Z4</accession>
<organism evidence="2 3">
    <name type="scientific">Cordylochernes scorpioides</name>
    <dbReference type="NCBI Taxonomy" id="51811"/>
    <lineage>
        <taxon>Eukaryota</taxon>
        <taxon>Metazoa</taxon>
        <taxon>Ecdysozoa</taxon>
        <taxon>Arthropoda</taxon>
        <taxon>Chelicerata</taxon>
        <taxon>Arachnida</taxon>
        <taxon>Pseudoscorpiones</taxon>
        <taxon>Cheliferoidea</taxon>
        <taxon>Chernetidae</taxon>
        <taxon>Cordylochernes</taxon>
    </lineage>
</organism>
<dbReference type="SMART" id="SM00427">
    <property type="entry name" value="H2B"/>
    <property type="match status" value="1"/>
</dbReference>
<dbReference type="InterPro" id="IPR009072">
    <property type="entry name" value="Histone-fold"/>
</dbReference>
<proteinExistence type="inferred from homology"/>
<comment type="similarity">
    <text evidence="1">Belongs to the histone H2B family.</text>
</comment>
<keyword evidence="3" id="KW-1185">Reference proteome</keyword>
<name>A0ABY6K4Z4_9ARAC</name>